<dbReference type="EMBL" id="JAVDWQ010000010">
    <property type="protein sequence ID" value="MDR7211164.1"/>
    <property type="molecule type" value="Genomic_DNA"/>
</dbReference>
<gene>
    <name evidence="1" type="ORF">J2W48_003115</name>
</gene>
<organism evidence="1 2">
    <name type="scientific">Flavobacterium piscis</name>
    <dbReference type="NCBI Taxonomy" id="1114874"/>
    <lineage>
        <taxon>Bacteria</taxon>
        <taxon>Pseudomonadati</taxon>
        <taxon>Bacteroidota</taxon>
        <taxon>Flavobacteriia</taxon>
        <taxon>Flavobacteriales</taxon>
        <taxon>Flavobacteriaceae</taxon>
        <taxon>Flavobacterium</taxon>
    </lineage>
</organism>
<protein>
    <submittedName>
        <fullName evidence="1">Uncharacterized protein</fullName>
    </submittedName>
</protein>
<name>A0ABU1YAD9_9FLAO</name>
<comment type="caution">
    <text evidence="1">The sequence shown here is derived from an EMBL/GenBank/DDBJ whole genome shotgun (WGS) entry which is preliminary data.</text>
</comment>
<proteinExistence type="predicted"/>
<evidence type="ECO:0000313" key="1">
    <source>
        <dbReference type="EMBL" id="MDR7211164.1"/>
    </source>
</evidence>
<accession>A0ABU1YAD9</accession>
<sequence length="36" mass="4472">MLQEILNIWKIFNENNVRYLTIGVSSKYLWLYSKYM</sequence>
<evidence type="ECO:0000313" key="2">
    <source>
        <dbReference type="Proteomes" id="UP001269081"/>
    </source>
</evidence>
<keyword evidence="2" id="KW-1185">Reference proteome</keyword>
<reference evidence="1 2" key="1">
    <citation type="submission" date="2023-07" db="EMBL/GenBank/DDBJ databases">
        <title>Sorghum-associated microbial communities from plants grown in Nebraska, USA.</title>
        <authorList>
            <person name="Schachtman D."/>
        </authorList>
    </citation>
    <scope>NUCLEOTIDE SEQUENCE [LARGE SCALE GENOMIC DNA]</scope>
    <source>
        <strain evidence="1 2">4129</strain>
    </source>
</reference>
<dbReference type="Proteomes" id="UP001269081">
    <property type="component" value="Unassembled WGS sequence"/>
</dbReference>